<evidence type="ECO:0000313" key="3">
    <source>
        <dbReference type="Proteomes" id="UP001151760"/>
    </source>
</evidence>
<dbReference type="EMBL" id="BQNB010014572">
    <property type="protein sequence ID" value="GJT29800.1"/>
    <property type="molecule type" value="Genomic_DNA"/>
</dbReference>
<protein>
    <submittedName>
        <fullName evidence="2">Uncharacterized protein</fullName>
    </submittedName>
</protein>
<sequence length="164" mass="18698">MSCSKCRLEKVWYALGRKENYHLDLLDLFENIEKVGIVSYRVIHDQGSSEKGQSKVSTARPTQGTASEVPIVSTAKVNISTASGIRSTAGRIVYSRRSKETKRSYEETRKDKGKAIMTEPEPKKKSKKELEQERLSIAKAIRLQEKIDEEQRAQNVRDEEIARQ</sequence>
<name>A0ABQ5CT55_9ASTR</name>
<feature type="compositionally biased region" description="Polar residues" evidence="1">
    <location>
        <begin position="49"/>
        <end position="66"/>
    </location>
</feature>
<gene>
    <name evidence="2" type="ORF">Tco_0910075</name>
</gene>
<reference evidence="2" key="1">
    <citation type="journal article" date="2022" name="Int. J. Mol. Sci.">
        <title>Draft Genome of Tanacetum Coccineum: Genomic Comparison of Closely Related Tanacetum-Family Plants.</title>
        <authorList>
            <person name="Yamashiro T."/>
            <person name="Shiraishi A."/>
            <person name="Nakayama K."/>
            <person name="Satake H."/>
        </authorList>
    </citation>
    <scope>NUCLEOTIDE SEQUENCE</scope>
</reference>
<reference evidence="2" key="2">
    <citation type="submission" date="2022-01" db="EMBL/GenBank/DDBJ databases">
        <authorList>
            <person name="Yamashiro T."/>
            <person name="Shiraishi A."/>
            <person name="Satake H."/>
            <person name="Nakayama K."/>
        </authorList>
    </citation>
    <scope>NUCLEOTIDE SEQUENCE</scope>
</reference>
<organism evidence="2 3">
    <name type="scientific">Tanacetum coccineum</name>
    <dbReference type="NCBI Taxonomy" id="301880"/>
    <lineage>
        <taxon>Eukaryota</taxon>
        <taxon>Viridiplantae</taxon>
        <taxon>Streptophyta</taxon>
        <taxon>Embryophyta</taxon>
        <taxon>Tracheophyta</taxon>
        <taxon>Spermatophyta</taxon>
        <taxon>Magnoliopsida</taxon>
        <taxon>eudicotyledons</taxon>
        <taxon>Gunneridae</taxon>
        <taxon>Pentapetalae</taxon>
        <taxon>asterids</taxon>
        <taxon>campanulids</taxon>
        <taxon>Asterales</taxon>
        <taxon>Asteraceae</taxon>
        <taxon>Asteroideae</taxon>
        <taxon>Anthemideae</taxon>
        <taxon>Anthemidinae</taxon>
        <taxon>Tanacetum</taxon>
    </lineage>
</organism>
<evidence type="ECO:0000313" key="2">
    <source>
        <dbReference type="EMBL" id="GJT29800.1"/>
    </source>
</evidence>
<evidence type="ECO:0000256" key="1">
    <source>
        <dbReference type="SAM" id="MobiDB-lite"/>
    </source>
</evidence>
<feature type="compositionally biased region" description="Basic and acidic residues" evidence="1">
    <location>
        <begin position="97"/>
        <end position="131"/>
    </location>
</feature>
<comment type="caution">
    <text evidence="2">The sequence shown here is derived from an EMBL/GenBank/DDBJ whole genome shotgun (WGS) entry which is preliminary data.</text>
</comment>
<feature type="region of interest" description="Disordered" evidence="1">
    <location>
        <begin position="48"/>
        <end position="67"/>
    </location>
</feature>
<feature type="region of interest" description="Disordered" evidence="1">
    <location>
        <begin position="96"/>
        <end position="131"/>
    </location>
</feature>
<dbReference type="Proteomes" id="UP001151760">
    <property type="component" value="Unassembled WGS sequence"/>
</dbReference>
<proteinExistence type="predicted"/>
<keyword evidence="3" id="KW-1185">Reference proteome</keyword>
<accession>A0ABQ5CT55</accession>